<evidence type="ECO:0000256" key="1">
    <source>
        <dbReference type="SAM" id="MobiDB-lite"/>
    </source>
</evidence>
<keyword evidence="3" id="KW-1185">Reference proteome</keyword>
<evidence type="ECO:0000313" key="2">
    <source>
        <dbReference type="EMBL" id="PRO66031.1"/>
    </source>
</evidence>
<gene>
    <name evidence="2" type="ORF">C6I21_06940</name>
</gene>
<comment type="caution">
    <text evidence="2">The sequence shown here is derived from an EMBL/GenBank/DDBJ whole genome shotgun (WGS) entry which is preliminary data.</text>
</comment>
<accession>A0A2P6MIB8</accession>
<dbReference type="AlphaFoldDB" id="A0A2P6MIB8"/>
<dbReference type="Proteomes" id="UP000243650">
    <property type="component" value="Unassembled WGS sequence"/>
</dbReference>
<organism evidence="2 3">
    <name type="scientific">Alkalicoccus urumqiensis</name>
    <name type="common">Bacillus urumqiensis</name>
    <dbReference type="NCBI Taxonomy" id="1548213"/>
    <lineage>
        <taxon>Bacteria</taxon>
        <taxon>Bacillati</taxon>
        <taxon>Bacillota</taxon>
        <taxon>Bacilli</taxon>
        <taxon>Bacillales</taxon>
        <taxon>Bacillaceae</taxon>
        <taxon>Alkalicoccus</taxon>
    </lineage>
</organism>
<dbReference type="RefSeq" id="WP_105958715.1">
    <property type="nucleotide sequence ID" value="NZ_PVNS01000005.1"/>
</dbReference>
<proteinExistence type="predicted"/>
<sequence length="105" mass="11861">MRAENTATREADRHAVPEHRHTRSGDRSDKREHRHTKSGDRHETRQSPRVDPARHLPEQDRTKKAAAGLFPGPDAAIIDKRQFCLQKVPFGLEVVVHEPSGVMTG</sequence>
<dbReference type="EMBL" id="PVNS01000005">
    <property type="protein sequence ID" value="PRO66031.1"/>
    <property type="molecule type" value="Genomic_DNA"/>
</dbReference>
<evidence type="ECO:0000313" key="3">
    <source>
        <dbReference type="Proteomes" id="UP000243650"/>
    </source>
</evidence>
<protein>
    <submittedName>
        <fullName evidence="2">Uncharacterized protein</fullName>
    </submittedName>
</protein>
<feature type="region of interest" description="Disordered" evidence="1">
    <location>
        <begin position="1"/>
        <end position="68"/>
    </location>
</feature>
<feature type="compositionally biased region" description="Basic and acidic residues" evidence="1">
    <location>
        <begin position="1"/>
        <end position="63"/>
    </location>
</feature>
<name>A0A2P6MIB8_ALKUR</name>
<reference evidence="2 3" key="1">
    <citation type="submission" date="2018-03" db="EMBL/GenBank/DDBJ databases">
        <title>Bacillus urumqiensis sp. nov., a moderately haloalkaliphilic bacterium isolated from a salt lake.</title>
        <authorList>
            <person name="Zhao B."/>
            <person name="Liao Z."/>
        </authorList>
    </citation>
    <scope>NUCLEOTIDE SEQUENCE [LARGE SCALE GENOMIC DNA]</scope>
    <source>
        <strain evidence="2 3">BZ-SZ-XJ18</strain>
    </source>
</reference>